<dbReference type="PANTHER" id="PTHR43727">
    <property type="entry name" value="DIAMINOPIMELATE DECARBOXYLASE"/>
    <property type="match status" value="1"/>
</dbReference>
<dbReference type="HOGENOM" id="CLU_038560_0_0_7"/>
<evidence type="ECO:0000256" key="7">
    <source>
        <dbReference type="ARBA" id="ARBA00023239"/>
    </source>
</evidence>
<keyword evidence="7" id="KW-0456">Lyase</keyword>
<comment type="catalytic activity">
    <reaction evidence="9">
        <text>carboxyspermidine + H(+) = spermidine + CO2</text>
        <dbReference type="Rhea" id="RHEA:34095"/>
        <dbReference type="ChEBI" id="CHEBI:15378"/>
        <dbReference type="ChEBI" id="CHEBI:16526"/>
        <dbReference type="ChEBI" id="CHEBI:57834"/>
        <dbReference type="ChEBI" id="CHEBI:65072"/>
        <dbReference type="EC" id="4.1.1.96"/>
    </reaction>
</comment>
<feature type="domain" description="Orn/DAP/Arg decarboxylase 2 C-terminal" evidence="12">
    <location>
        <begin position="147"/>
        <end position="325"/>
    </location>
</feature>
<dbReference type="InterPro" id="IPR022643">
    <property type="entry name" value="De-COase2_C"/>
</dbReference>
<dbReference type="InterPro" id="IPR009006">
    <property type="entry name" value="Ala_racemase/Decarboxylase_C"/>
</dbReference>
<evidence type="ECO:0000313" key="14">
    <source>
        <dbReference type="Proteomes" id="UP000005778"/>
    </source>
</evidence>
<dbReference type="SUPFAM" id="SSF51419">
    <property type="entry name" value="PLP-binding barrel"/>
    <property type="match status" value="1"/>
</dbReference>
<comment type="similarity">
    <text evidence="8">Belongs to the Orn/Lys/Arg decarboxylase class-II family. NspC subfamily.</text>
</comment>
<protein>
    <recommendedName>
        <fullName evidence="3">Carboxynorspermidine/carboxyspermidine decarboxylase</fullName>
        <ecNumber evidence="2">4.1.1.96</ecNumber>
    </recommendedName>
</protein>
<dbReference type="Pfam" id="PF00278">
    <property type="entry name" value="Orn_DAP_Arg_deC"/>
    <property type="match status" value="1"/>
</dbReference>
<dbReference type="Gene3D" id="3.20.20.10">
    <property type="entry name" value="Alanine racemase"/>
    <property type="match status" value="1"/>
</dbReference>
<dbReference type="Proteomes" id="UP000005778">
    <property type="component" value="Chromosome"/>
</dbReference>
<dbReference type="GO" id="GO:0008836">
    <property type="term" value="F:diaminopimelate decarboxylase activity"/>
    <property type="evidence" value="ECO:0007669"/>
    <property type="project" value="TreeGrafter"/>
</dbReference>
<dbReference type="AlphaFoldDB" id="I5B3A4"/>
<dbReference type="Gene3D" id="2.40.37.10">
    <property type="entry name" value="Lyase, Ornithine Decarboxylase, Chain A, domain 1"/>
    <property type="match status" value="1"/>
</dbReference>
<dbReference type="SUPFAM" id="SSF50621">
    <property type="entry name" value="Alanine racemase C-terminal domain-like"/>
    <property type="match status" value="1"/>
</dbReference>
<accession>I5B3A4</accession>
<evidence type="ECO:0000256" key="4">
    <source>
        <dbReference type="ARBA" id="ARBA00022793"/>
    </source>
</evidence>
<dbReference type="GO" id="GO:0045312">
    <property type="term" value="P:nor-spermidine biosynthetic process"/>
    <property type="evidence" value="ECO:0007669"/>
    <property type="project" value="InterPro"/>
</dbReference>
<dbReference type="EMBL" id="CM001488">
    <property type="protein sequence ID" value="EIM63967.1"/>
    <property type="molecule type" value="Genomic_DNA"/>
</dbReference>
<reference evidence="13 14" key="1">
    <citation type="submission" date="2011-09" db="EMBL/GenBank/DDBJ databases">
        <authorList>
            <consortium name="US DOE Joint Genome Institute (JGI-PGF)"/>
            <person name="Lucas S."/>
            <person name="Han J."/>
            <person name="Lapidus A."/>
            <person name="Cheng J.-F."/>
            <person name="Goodwin L."/>
            <person name="Pitluck S."/>
            <person name="Peters L."/>
            <person name="Land M.L."/>
            <person name="Hauser L."/>
            <person name="Orellana R."/>
            <person name="Lovley D."/>
            <person name="Woyke T.J."/>
        </authorList>
    </citation>
    <scope>NUCLEOTIDE SEQUENCE [LARGE SCALE GENOMIC DNA]</scope>
    <source>
        <strain evidence="13 14">2ac9</strain>
    </source>
</reference>
<evidence type="ECO:0000313" key="13">
    <source>
        <dbReference type="EMBL" id="EIM63967.1"/>
    </source>
</evidence>
<keyword evidence="4" id="KW-0210">Decarboxylase</keyword>
<evidence type="ECO:0000256" key="11">
    <source>
        <dbReference type="PIRSR" id="PIRSR038941-1"/>
    </source>
</evidence>
<keyword evidence="5" id="KW-0663">Pyridoxal phosphate</keyword>
<evidence type="ECO:0000256" key="2">
    <source>
        <dbReference type="ARBA" id="ARBA00012259"/>
    </source>
</evidence>
<dbReference type="InterPro" id="IPR005730">
    <property type="entry name" value="Nsp_de-COase"/>
</dbReference>
<dbReference type="GO" id="GO:0009089">
    <property type="term" value="P:lysine biosynthetic process via diaminopimelate"/>
    <property type="evidence" value="ECO:0007669"/>
    <property type="project" value="TreeGrafter"/>
</dbReference>
<dbReference type="PIRSF" id="PIRSF038941">
    <property type="entry name" value="NspC"/>
    <property type="match status" value="1"/>
</dbReference>
<sequence>MKKLSTPCYLIDETKLHKNMKKLAAMREQSGARLLLALKCFATWGVFDLMKPYMDGTTSSSYYEARLGYETFGKETHAYSVAYSSEDIKKVSVFSDKIIFNSLSQLRQFYPECSGVTCGIRINPGVSYSHFDLADPARTFSRLGVTSTTDIEAAMPMVSGAMIHFNCENEDVAAFEHLLAGISHKYGTFLEQFDWISLGGGISYTEDHFDALRFAQIIKAFSQKFGLQVYLEPGEAAVTHTTTLVTTVLDIVENTKKIAIVDASIEAHMLDLLVYRESAGFEGTVVRGSFPYQIAGRSCLAADIFGEACFQNELQIGDTIMIKDAAGYTMVKKNWFNGLKMPSVAIMRPDGHIDVLQESSYTDYKRSLSTELRI</sequence>
<name>I5B3A4_9BACT</name>
<dbReference type="STRING" id="879212.DespoDRAFT_02071"/>
<keyword evidence="14" id="KW-1185">Reference proteome</keyword>
<dbReference type="EC" id="4.1.1.96" evidence="2"/>
<evidence type="ECO:0000256" key="10">
    <source>
        <dbReference type="ARBA" id="ARBA00047389"/>
    </source>
</evidence>
<evidence type="ECO:0000256" key="8">
    <source>
        <dbReference type="ARBA" id="ARBA00025802"/>
    </source>
</evidence>
<proteinExistence type="inferred from homology"/>
<keyword evidence="6" id="KW-0745">Spermidine biosynthesis</keyword>
<dbReference type="OrthoDB" id="9804410at2"/>
<dbReference type="InterPro" id="IPR029066">
    <property type="entry name" value="PLP-binding_barrel"/>
</dbReference>
<evidence type="ECO:0000256" key="5">
    <source>
        <dbReference type="ARBA" id="ARBA00022898"/>
    </source>
</evidence>
<organism evidence="13 14">
    <name type="scientific">Desulfobacter postgatei 2ac9</name>
    <dbReference type="NCBI Taxonomy" id="879212"/>
    <lineage>
        <taxon>Bacteria</taxon>
        <taxon>Pseudomonadati</taxon>
        <taxon>Thermodesulfobacteriota</taxon>
        <taxon>Desulfobacteria</taxon>
        <taxon>Desulfobacterales</taxon>
        <taxon>Desulfobacteraceae</taxon>
        <taxon>Desulfobacter</taxon>
    </lineage>
</organism>
<dbReference type="eggNOG" id="COG0019">
    <property type="taxonomic scope" value="Bacteria"/>
</dbReference>
<dbReference type="CDD" id="cd06829">
    <property type="entry name" value="PLPDE_III_CANSDC"/>
    <property type="match status" value="1"/>
</dbReference>
<evidence type="ECO:0000256" key="3">
    <source>
        <dbReference type="ARBA" id="ARBA00013633"/>
    </source>
</evidence>
<comment type="catalytic activity">
    <reaction evidence="10">
        <text>carboxynorspermidine + H(+) = norspermidine + CO2</text>
        <dbReference type="Rhea" id="RHEA:34099"/>
        <dbReference type="ChEBI" id="CHEBI:15378"/>
        <dbReference type="ChEBI" id="CHEBI:16526"/>
        <dbReference type="ChEBI" id="CHEBI:57920"/>
        <dbReference type="ChEBI" id="CHEBI:65070"/>
        <dbReference type="EC" id="4.1.1.96"/>
    </reaction>
</comment>
<comment type="cofactor">
    <cofactor evidence="1">
        <name>pyridoxal 5'-phosphate</name>
        <dbReference type="ChEBI" id="CHEBI:597326"/>
    </cofactor>
</comment>
<evidence type="ECO:0000256" key="6">
    <source>
        <dbReference type="ARBA" id="ARBA00023066"/>
    </source>
</evidence>
<dbReference type="NCBIfam" id="TIGR01047">
    <property type="entry name" value="nspC"/>
    <property type="match status" value="1"/>
</dbReference>
<evidence type="ECO:0000256" key="9">
    <source>
        <dbReference type="ARBA" id="ARBA00047351"/>
    </source>
</evidence>
<evidence type="ECO:0000259" key="12">
    <source>
        <dbReference type="Pfam" id="PF00278"/>
    </source>
</evidence>
<dbReference type="GO" id="GO:0008295">
    <property type="term" value="P:spermidine biosynthetic process"/>
    <property type="evidence" value="ECO:0007669"/>
    <property type="project" value="UniProtKB-KW"/>
</dbReference>
<feature type="binding site" evidence="11">
    <location>
        <position position="235"/>
    </location>
    <ligand>
        <name>substrate</name>
    </ligand>
</feature>
<evidence type="ECO:0000256" key="1">
    <source>
        <dbReference type="ARBA" id="ARBA00001933"/>
    </source>
</evidence>
<dbReference type="RefSeq" id="WP_004073353.1">
    <property type="nucleotide sequence ID" value="NZ_CM001488.1"/>
</dbReference>
<reference evidence="13 14" key="2">
    <citation type="submission" date="2012-02" db="EMBL/GenBank/DDBJ databases">
        <title>Improved High-Quality Draft sequence of Desulfobacter postgatei 2ac9.</title>
        <authorList>
            <consortium name="US DOE Joint Genome Institute"/>
            <person name="Lucas S."/>
            <person name="Han J."/>
            <person name="Lapidus A."/>
            <person name="Cheng J.-F."/>
            <person name="Goodwin L."/>
            <person name="Pitluck S."/>
            <person name="Peters L."/>
            <person name="Ovchinnikova G."/>
            <person name="Held B."/>
            <person name="Detter J.C."/>
            <person name="Han C."/>
            <person name="Tapia R."/>
            <person name="Land M."/>
            <person name="Hauser L."/>
            <person name="Kyrpides N."/>
            <person name="Ivanova N."/>
            <person name="Pagani I."/>
            <person name="Orellana R."/>
            <person name="Lovley D."/>
            <person name="Woyke T."/>
        </authorList>
    </citation>
    <scope>NUCLEOTIDE SEQUENCE [LARGE SCALE GENOMIC DNA]</scope>
    <source>
        <strain evidence="13 14">2ac9</strain>
    </source>
</reference>
<feature type="binding site" evidence="11">
    <location>
        <position position="271"/>
    </location>
    <ligand>
        <name>substrate</name>
    </ligand>
</feature>
<dbReference type="PANTHER" id="PTHR43727:SF1">
    <property type="entry name" value="CARBOXYNORSPERMIDINE_CARBOXYSPERMIDINE DECARBOXYLASE"/>
    <property type="match status" value="1"/>
</dbReference>
<gene>
    <name evidence="13" type="ORF">DespoDRAFT_02071</name>
</gene>